<feature type="non-terminal residue" evidence="2">
    <location>
        <position position="289"/>
    </location>
</feature>
<feature type="compositionally biased region" description="Basic residues" evidence="1">
    <location>
        <begin position="233"/>
        <end position="242"/>
    </location>
</feature>
<feature type="compositionally biased region" description="Basic residues" evidence="1">
    <location>
        <begin position="174"/>
        <end position="190"/>
    </location>
</feature>
<accession>A0A6J4RZQ4</accession>
<feature type="region of interest" description="Disordered" evidence="1">
    <location>
        <begin position="1"/>
        <end position="263"/>
    </location>
</feature>
<sequence>EHPRVDRCRRAGRARADGDPLPGGRGLRHGAPRPLRGPPPGPARGPPRAPPPAPRGRRPGLPALHARGARGLVDGGAAARGLPRPPGRDHGADGSQARHQRAQLGRPGLHGRLRGRELPHLGQPGLGTREPRRRHRGDHRLRELGRPPVRARRQPGDAPRPPARLAPGGEAPARRRRARRRRARRLRALRLPRGPAAAGPGVGAVPLPAQARAPPRGPAVERRLHLDPGRARAPVRLHPGHGAHRDPARGVPDGGDPLRAARPLLRPQRGPLGLHLLDDQVLPRAAGVR</sequence>
<keyword evidence="2" id="KW-0012">Acyltransferase</keyword>
<gene>
    <name evidence="2" type="ORF">AVDCRST_MAG13-1450</name>
</gene>
<dbReference type="GO" id="GO:0004474">
    <property type="term" value="F:malate synthase activity"/>
    <property type="evidence" value="ECO:0007669"/>
    <property type="project" value="UniProtKB-EC"/>
</dbReference>
<dbReference type="AlphaFoldDB" id="A0A6J4RZQ4"/>
<keyword evidence="2" id="KW-0808">Transferase</keyword>
<feature type="compositionally biased region" description="Low complexity" evidence="1">
    <location>
        <begin position="191"/>
        <end position="214"/>
    </location>
</feature>
<dbReference type="EC" id="2.3.3.9" evidence="2"/>
<protein>
    <submittedName>
        <fullName evidence="2">Malate synthase</fullName>
        <ecNumber evidence="2">2.3.3.9</ecNumber>
    </submittedName>
</protein>
<feature type="non-terminal residue" evidence="2">
    <location>
        <position position="1"/>
    </location>
</feature>
<feature type="compositionally biased region" description="Basic and acidic residues" evidence="1">
    <location>
        <begin position="219"/>
        <end position="230"/>
    </location>
</feature>
<dbReference type="EMBL" id="CADCVO010000227">
    <property type="protein sequence ID" value="CAA9485998.1"/>
    <property type="molecule type" value="Genomic_DNA"/>
</dbReference>
<name>A0A6J4RZQ4_9ACTN</name>
<proteinExistence type="predicted"/>
<reference evidence="2" key="1">
    <citation type="submission" date="2020-02" db="EMBL/GenBank/DDBJ databases">
        <authorList>
            <person name="Meier V. D."/>
        </authorList>
    </citation>
    <scope>NUCLEOTIDE SEQUENCE</scope>
    <source>
        <strain evidence="2">AVDCRST_MAG13</strain>
    </source>
</reference>
<organism evidence="2">
    <name type="scientific">uncultured Solirubrobacteraceae bacterium</name>
    <dbReference type="NCBI Taxonomy" id="1162706"/>
    <lineage>
        <taxon>Bacteria</taxon>
        <taxon>Bacillati</taxon>
        <taxon>Actinomycetota</taxon>
        <taxon>Thermoleophilia</taxon>
        <taxon>Solirubrobacterales</taxon>
        <taxon>Solirubrobacteraceae</taxon>
        <taxon>environmental samples</taxon>
    </lineage>
</organism>
<feature type="compositionally biased region" description="Basic and acidic residues" evidence="1">
    <location>
        <begin position="1"/>
        <end position="18"/>
    </location>
</feature>
<evidence type="ECO:0000256" key="1">
    <source>
        <dbReference type="SAM" id="MobiDB-lite"/>
    </source>
</evidence>
<feature type="compositionally biased region" description="Pro residues" evidence="1">
    <location>
        <begin position="35"/>
        <end position="54"/>
    </location>
</feature>
<evidence type="ECO:0000313" key="2">
    <source>
        <dbReference type="EMBL" id="CAA9485998.1"/>
    </source>
</evidence>